<dbReference type="InterPro" id="IPR039844">
    <property type="entry name" value="URB1"/>
</dbReference>
<dbReference type="GO" id="GO:0000463">
    <property type="term" value="P:maturation of LSU-rRNA from tricistronic rRNA transcript (SSU-rRNA, 5.8S rRNA, LSU-rRNA)"/>
    <property type="evidence" value="ECO:0007669"/>
    <property type="project" value="TreeGrafter"/>
</dbReference>
<dbReference type="GO" id="GO:0005730">
    <property type="term" value="C:nucleolus"/>
    <property type="evidence" value="ECO:0007669"/>
    <property type="project" value="TreeGrafter"/>
</dbReference>
<evidence type="ECO:0000313" key="5">
    <source>
        <dbReference type="Proteomes" id="UP000769157"/>
    </source>
</evidence>
<dbReference type="InterPro" id="IPR032436">
    <property type="entry name" value="URB1_C"/>
</dbReference>
<proteinExistence type="predicted"/>
<feature type="domain" description="URB1 C-terminal" evidence="2">
    <location>
        <begin position="1371"/>
        <end position="1587"/>
    </location>
</feature>
<dbReference type="Pfam" id="PF11707">
    <property type="entry name" value="Npa1"/>
    <property type="match status" value="1"/>
</dbReference>
<protein>
    <recommendedName>
        <fullName evidence="6">Nucleolar pre-ribosomal-associated protein 1</fullName>
    </recommendedName>
</protein>
<gene>
    <name evidence="4" type="ORF">OGAPHI_002210</name>
</gene>
<dbReference type="Pfam" id="PF16201">
    <property type="entry name" value="NopRA1"/>
    <property type="match status" value="1"/>
</dbReference>
<evidence type="ECO:0000259" key="2">
    <source>
        <dbReference type="Pfam" id="PF16201"/>
    </source>
</evidence>
<reference evidence="4" key="1">
    <citation type="journal article" date="2021" name="Open Biol.">
        <title>Shared evolutionary footprints suggest mitochondrial oxidative damage underlies multiple complex I losses in fungi.</title>
        <authorList>
            <person name="Schikora-Tamarit M.A."/>
            <person name="Marcet-Houben M."/>
            <person name="Nosek J."/>
            <person name="Gabaldon T."/>
        </authorList>
    </citation>
    <scope>NUCLEOTIDE SEQUENCE</scope>
    <source>
        <strain evidence="4">CBS6075</strain>
    </source>
</reference>
<dbReference type="EMBL" id="JAEUBE010000158">
    <property type="protein sequence ID" value="KAH3668456.1"/>
    <property type="molecule type" value="Genomic_DNA"/>
</dbReference>
<dbReference type="Proteomes" id="UP000769157">
    <property type="component" value="Unassembled WGS sequence"/>
</dbReference>
<dbReference type="PANTHER" id="PTHR13500:SF0">
    <property type="entry name" value="NUCLEOLAR PRE-RIBOSOMAL-ASSOCIATED PROTEIN 1"/>
    <property type="match status" value="1"/>
</dbReference>
<organism evidence="4 5">
    <name type="scientific">Ogataea philodendri</name>
    <dbReference type="NCBI Taxonomy" id="1378263"/>
    <lineage>
        <taxon>Eukaryota</taxon>
        <taxon>Fungi</taxon>
        <taxon>Dikarya</taxon>
        <taxon>Ascomycota</taxon>
        <taxon>Saccharomycotina</taxon>
        <taxon>Pichiomycetes</taxon>
        <taxon>Pichiales</taxon>
        <taxon>Pichiaceae</taxon>
        <taxon>Ogataea</taxon>
    </lineage>
</organism>
<name>A0A9P8PB11_9ASCO</name>
<keyword evidence="5" id="KW-1185">Reference proteome</keyword>
<accession>A0A9P8PB11</accession>
<dbReference type="OrthoDB" id="72892at2759"/>
<evidence type="ECO:0000259" key="1">
    <source>
        <dbReference type="Pfam" id="PF11707"/>
    </source>
</evidence>
<evidence type="ECO:0000259" key="3">
    <source>
        <dbReference type="Pfam" id="PF26140"/>
    </source>
</evidence>
<dbReference type="InterPro" id="IPR021714">
    <property type="entry name" value="URB1_N"/>
</dbReference>
<dbReference type="GO" id="GO:0000466">
    <property type="term" value="P:maturation of 5.8S rRNA from tricistronic rRNA transcript (SSU-rRNA, 5.8S rRNA, LSU-rRNA)"/>
    <property type="evidence" value="ECO:0007669"/>
    <property type="project" value="TreeGrafter"/>
</dbReference>
<dbReference type="Pfam" id="PF26140">
    <property type="entry name" value="HEAT_URB1"/>
    <property type="match status" value="1"/>
</dbReference>
<dbReference type="PANTHER" id="PTHR13500">
    <property type="entry name" value="NUCLEOLAR PRERIBOSOMAL-ASSOCIATED PROTEIN 1"/>
    <property type="match status" value="1"/>
</dbReference>
<feature type="domain" description="URB1 central HEAT repeat" evidence="3">
    <location>
        <begin position="537"/>
        <end position="701"/>
    </location>
</feature>
<dbReference type="RefSeq" id="XP_046062870.1">
    <property type="nucleotide sequence ID" value="XM_046203056.1"/>
</dbReference>
<comment type="caution">
    <text evidence="4">The sequence shown here is derived from an EMBL/GenBank/DDBJ whole genome shotgun (WGS) entry which is preliminary data.</text>
</comment>
<feature type="domain" description="URB1 N-terminal" evidence="1">
    <location>
        <begin position="53"/>
        <end position="369"/>
    </location>
</feature>
<dbReference type="InterPro" id="IPR059018">
    <property type="entry name" value="HEAT_URB1"/>
</dbReference>
<dbReference type="GeneID" id="70234177"/>
<reference evidence="4" key="2">
    <citation type="submission" date="2021-01" db="EMBL/GenBank/DDBJ databases">
        <authorList>
            <person name="Schikora-Tamarit M.A."/>
        </authorList>
    </citation>
    <scope>NUCLEOTIDE SEQUENCE</scope>
    <source>
        <strain evidence="4">CBS6075</strain>
    </source>
</reference>
<evidence type="ECO:0000313" key="4">
    <source>
        <dbReference type="EMBL" id="KAH3668456.1"/>
    </source>
</evidence>
<evidence type="ECO:0008006" key="6">
    <source>
        <dbReference type="Google" id="ProtNLM"/>
    </source>
</evidence>
<sequence>MSKKSKYVANVSTDALEQLSVLLDSFEKKKDRKPEDLNGLSSFLHTPSNLISLTQNFSYLSTINEHSGLSNILNKFVKVVRLGTQYQELQKPCSSLIQDIFSSHNIKIFYRCLNNQRPGITNPALRLLTASFEFRKGEFVDTFLDNFDLSLKILPQLLNPSKAELEDASKAKNSGSIRYNFIVFWTTLCSHSSPLTRRDLLANNRKIVTNWFKHIASHDSTETIQHTLKFLDEAIVQERTYKKMTKCKIFGDFIPRKLLDLYAIESVSSNVHQFLLTLATDYDLGLVFAVDRSSDSSGVPVTVGEQTFRIHNKLIYGLLTGCKPWTSEKQLDLVVSVLSAVPELIPCYNYHLSHTIGVSDPKLSMLYVAESWLLTKIIRIPIPEKLFTSTRSVTTLVEYICPNSLRRTSLSKNLTSNVSLVRHIGSQLIIDVLQKLEKSFELIPVDIRDEVMEILQTQRLPDLSSITGALNECYKVPPYNKLLIVNLLKACEYYQSVLAQTVSLNLPKLNLGQEENFESIDLVILDSYLKINADSQQNKWTTTGSGKNSLFTTILRLPYRLKNSGMDNKVVAVISNLIDSTLAFTDYKLETTGPLASQAWALVYSLDLYSKFVEDDCEIDAVCKILDESIARVMRTPYKYVDVSREFGEPVSPFYVAVIEQSKFATSEKVLTWINLFSKYMFLLGEPLESMKQVINRYWQKEVLDFEEYENSLNQFCSQFYKDDNLLFFEKVVNYPVSLLKKTISGGIATTDFDIVCLFRRIEIIASDDSLKLQDIEDLVVELISKIGNYLVQQTNVKSADRLDFFKSKYWNRLYLGQSSNEKQLMVAKLLDELFYGLFEQDTKIKAKMSDYQSFVRKYEPKSPEEETIIADSLWILNNDEIIEKLSIPGTIGNKAFELAVAKRIELDAETVVGLADLINEQNFQNYTVLSMKVKLSLIQIELLLQKAESNPLIFYALSSLLQTNSEHAVHLATKIPETGKSSAYGLRYLVTLNKYAASPELQQGLVQIATEELAHFFESSSSSNVSTCVEILADSASYSLFSQLVDFAPFYKNAAYIFGPESAHLVSKLPSNAPVLKKWCSKAILYITRTLAEKDVLSSQFLSFLLSLQGLLKSVDIWKIVQPSSLNAQLETLFSGKWVQNEVVMKYSTMLLMNTSSKAIQSSKHIQILANNTVNVLSELPSKTNLELRYHTALSLYYLSQRGPVTNFDVVKQVLQFYTASLRADDLVLKQVLKELENGTGQSWMSLVASWEFYDTESYEPYSTGLITSISQGLIVNLSKKFIENSISRFRGSSETFQLPNGATDWQQWQDFYRHNAVVLGHLVFDNIYAQTVYDPEFLMLLVINNDELFQPKDSLVTVDVRRLAESGLLQFVVMNLANCQPETRYISRKILSAAYSTLDSELKQVAELKEDSTKIEPGLVHLFSFKDRATFKVYLGNLLTSEEDLAPVVTVMLSHLVPILNNPAHFLYEKTYRFILGGSKFRSFDIPLLKAVTQQFVTDKHLGSTNFNDDYYKQLSWLLTTLTESLTHRNDLKVVNRSGILEYIMAITGSPYLTFKLQQEILRLIHRVSELPNGADLLVRSCGVLGFAELQKLRLSPSQAADNYRLLDLQNLAVKTRIMADDRVYEWTSNDLDHWVSRVLN</sequence>